<accession>A0ABT7H1B8</accession>
<name>A0ABT7H1B8_9ACTN</name>
<feature type="signal peptide" evidence="1">
    <location>
        <begin position="1"/>
        <end position="28"/>
    </location>
</feature>
<feature type="chain" id="PRO_5047452887" evidence="1">
    <location>
        <begin position="29"/>
        <end position="145"/>
    </location>
</feature>
<keyword evidence="1" id="KW-0732">Signal</keyword>
<gene>
    <name evidence="2" type="ORF">QEZ40_005051</name>
</gene>
<organism evidence="2 3">
    <name type="scientific">Streptomyces katrae</name>
    <dbReference type="NCBI Taxonomy" id="68223"/>
    <lineage>
        <taxon>Bacteria</taxon>
        <taxon>Bacillati</taxon>
        <taxon>Actinomycetota</taxon>
        <taxon>Actinomycetes</taxon>
        <taxon>Kitasatosporales</taxon>
        <taxon>Streptomycetaceae</taxon>
        <taxon>Streptomyces</taxon>
    </lineage>
</organism>
<evidence type="ECO:0000256" key="1">
    <source>
        <dbReference type="SAM" id="SignalP"/>
    </source>
</evidence>
<keyword evidence="3" id="KW-1185">Reference proteome</keyword>
<dbReference type="EMBL" id="JASITI010000046">
    <property type="protein sequence ID" value="MDK9499623.1"/>
    <property type="molecule type" value="Genomic_DNA"/>
</dbReference>
<evidence type="ECO:0000313" key="2">
    <source>
        <dbReference type="EMBL" id="MDK9499623.1"/>
    </source>
</evidence>
<dbReference type="RefSeq" id="WP_285345461.1">
    <property type="nucleotide sequence ID" value="NZ_JASITI010000046.1"/>
</dbReference>
<sequence length="145" mass="15207">MSIARRIPQLLTAASVAVLLSVAGAGLAAPATGATTATAAERSARVPGFNAGGVYDIYQSNATVHVDFSQNAEGRLYGSVRSGNTVGNVREGSVDGQQIYFVIAWSHGPVGRYTGTRGPDGRLSGTTYDLTNPSSQATWRTERRF</sequence>
<protein>
    <submittedName>
        <fullName evidence="2">Uncharacterized protein</fullName>
    </submittedName>
</protein>
<dbReference type="Proteomes" id="UP001223390">
    <property type="component" value="Unassembled WGS sequence"/>
</dbReference>
<evidence type="ECO:0000313" key="3">
    <source>
        <dbReference type="Proteomes" id="UP001223390"/>
    </source>
</evidence>
<reference evidence="2 3" key="1">
    <citation type="submission" date="2023-05" db="EMBL/GenBank/DDBJ databases">
        <title>Sequencing and Assembly of Streptomyces sp. NP73.</title>
        <authorList>
            <person name="Konwar A.N."/>
            <person name="Saikia K."/>
            <person name="Thakur D."/>
        </authorList>
    </citation>
    <scope>NUCLEOTIDE SEQUENCE [LARGE SCALE GENOMIC DNA]</scope>
    <source>
        <strain evidence="2 3">NP73</strain>
    </source>
</reference>
<comment type="caution">
    <text evidence="2">The sequence shown here is derived from an EMBL/GenBank/DDBJ whole genome shotgun (WGS) entry which is preliminary data.</text>
</comment>
<proteinExistence type="predicted"/>